<dbReference type="InterPro" id="IPR001447">
    <property type="entry name" value="Arylamine_N-AcTrfase"/>
</dbReference>
<comment type="similarity">
    <text evidence="1 2">Belongs to the arylamine N-acetyltransferase family.</text>
</comment>
<evidence type="ECO:0000313" key="3">
    <source>
        <dbReference type="EMBL" id="PWY91984.1"/>
    </source>
</evidence>
<dbReference type="PANTHER" id="PTHR11786:SF0">
    <property type="entry name" value="ARYLAMINE N-ACETYLTRANSFERASE 4-RELATED"/>
    <property type="match status" value="1"/>
</dbReference>
<evidence type="ECO:0000256" key="1">
    <source>
        <dbReference type="ARBA" id="ARBA00006547"/>
    </source>
</evidence>
<evidence type="ECO:0000313" key="4">
    <source>
        <dbReference type="Proteomes" id="UP000246702"/>
    </source>
</evidence>
<dbReference type="InterPro" id="IPR038765">
    <property type="entry name" value="Papain-like_cys_pep_sf"/>
</dbReference>
<comment type="caution">
    <text evidence="3">The sequence shown here is derived from an EMBL/GenBank/DDBJ whole genome shotgun (WGS) entry which is preliminary data.</text>
</comment>
<dbReference type="InterPro" id="IPR053710">
    <property type="entry name" value="Arylamine_NAT_domain_sf"/>
</dbReference>
<name>A0A317X018_9EURO</name>
<accession>A0A317X018</accession>
<keyword evidence="2 3" id="KW-0808">Transferase</keyword>
<dbReference type="RefSeq" id="XP_025469712.1">
    <property type="nucleotide sequence ID" value="XM_025611324.1"/>
</dbReference>
<dbReference type="AlphaFoldDB" id="A0A317X018"/>
<organism evidence="3 4">
    <name type="scientific">Aspergillus sclerotioniger CBS 115572</name>
    <dbReference type="NCBI Taxonomy" id="1450535"/>
    <lineage>
        <taxon>Eukaryota</taxon>
        <taxon>Fungi</taxon>
        <taxon>Dikarya</taxon>
        <taxon>Ascomycota</taxon>
        <taxon>Pezizomycotina</taxon>
        <taxon>Eurotiomycetes</taxon>
        <taxon>Eurotiomycetidae</taxon>
        <taxon>Eurotiales</taxon>
        <taxon>Aspergillaceae</taxon>
        <taxon>Aspergillus</taxon>
        <taxon>Aspergillus subgen. Circumdati</taxon>
    </lineage>
</organism>
<keyword evidence="2" id="KW-0012">Acyltransferase</keyword>
<dbReference type="GeneID" id="37113467"/>
<dbReference type="Pfam" id="PF00797">
    <property type="entry name" value="Acetyltransf_2"/>
    <property type="match status" value="1"/>
</dbReference>
<dbReference type="PANTHER" id="PTHR11786">
    <property type="entry name" value="N-HYDROXYARYLAMINE O-ACETYLTRANSFERASE"/>
    <property type="match status" value="1"/>
</dbReference>
<dbReference type="EMBL" id="MSFK01000008">
    <property type="protein sequence ID" value="PWY91984.1"/>
    <property type="molecule type" value="Genomic_DNA"/>
</dbReference>
<dbReference type="OrthoDB" id="10260017at2759"/>
<dbReference type="PRINTS" id="PR01543">
    <property type="entry name" value="ANATRNSFRASE"/>
</dbReference>
<proteinExistence type="inferred from homology"/>
<keyword evidence="4" id="KW-1185">Reference proteome</keyword>
<dbReference type="STRING" id="1450535.A0A317X018"/>
<reference evidence="3 4" key="1">
    <citation type="submission" date="2016-12" db="EMBL/GenBank/DDBJ databases">
        <title>The genomes of Aspergillus section Nigri reveals drivers in fungal speciation.</title>
        <authorList>
            <consortium name="DOE Joint Genome Institute"/>
            <person name="Vesth T.C."/>
            <person name="Nybo J."/>
            <person name="Theobald S."/>
            <person name="Brandl J."/>
            <person name="Frisvad J.C."/>
            <person name="Nielsen K.F."/>
            <person name="Lyhne E.K."/>
            <person name="Kogle M.E."/>
            <person name="Kuo A."/>
            <person name="Riley R."/>
            <person name="Clum A."/>
            <person name="Nolan M."/>
            <person name="Lipzen A."/>
            <person name="Salamov A."/>
            <person name="Henrissat B."/>
            <person name="Wiebenga A."/>
            <person name="De Vries R.P."/>
            <person name="Grigoriev I.V."/>
            <person name="Mortensen U.H."/>
            <person name="Andersen M.R."/>
            <person name="Baker S.E."/>
        </authorList>
    </citation>
    <scope>NUCLEOTIDE SEQUENCE [LARGE SCALE GENOMIC DNA]</scope>
    <source>
        <strain evidence="3 4">CBS 115572</strain>
    </source>
</reference>
<dbReference type="Proteomes" id="UP000246702">
    <property type="component" value="Unassembled WGS sequence"/>
</dbReference>
<dbReference type="Gene3D" id="3.30.2140.20">
    <property type="match status" value="1"/>
</dbReference>
<sequence>MEPSPSLTIHHLDAYFERIQLPSRFRRNQNPPLNREFLAAIQAHHISHIQYDNIALHYSPTAEISLHIHDIFHKLVERKRGGYCMENNLLLYYVLSLLGFNVYLTGARLHRDANNPTPGWSGWEHAVNIITLTDQTQPPYMMDVGYGGDGPTIPLPLIHEGPAMATPNIGTQEIRLQKGGQQPRSPANDAWIYQFRNGSEQPWRVGYAFFELEFFPRDFEVMNFYTSQNPTSFLTQRLLVIQFLQNTDGKVYGKMILDQDKLKVNRKGRNELVTVCATEIERVEILRNTFGVDLTDEEQGAIWGKASALSA</sequence>
<evidence type="ECO:0000256" key="2">
    <source>
        <dbReference type="RuleBase" id="RU003452"/>
    </source>
</evidence>
<dbReference type="GO" id="GO:0016407">
    <property type="term" value="F:acetyltransferase activity"/>
    <property type="evidence" value="ECO:0007669"/>
    <property type="project" value="InterPro"/>
</dbReference>
<dbReference type="SUPFAM" id="SSF54001">
    <property type="entry name" value="Cysteine proteinases"/>
    <property type="match status" value="1"/>
</dbReference>
<protein>
    <submittedName>
        <fullName evidence="3">Arylamine N-acetyltransferase 1</fullName>
    </submittedName>
</protein>
<gene>
    <name evidence="3" type="ORF">BO94DRAFT_533424</name>
</gene>